<accession>A0A940PL10</accession>
<name>A0A940PL10_9MICO</name>
<evidence type="ECO:0000313" key="3">
    <source>
        <dbReference type="Proteomes" id="UP000675163"/>
    </source>
</evidence>
<reference evidence="2" key="1">
    <citation type="submission" date="2021-02" db="EMBL/GenBank/DDBJ databases">
        <title>Sequencing the genomes of 1000 actinobacteria strains.</title>
        <authorList>
            <person name="Klenk H.-P."/>
        </authorList>
    </citation>
    <scope>NUCLEOTIDE SEQUENCE</scope>
    <source>
        <strain evidence="2">DSM 22850</strain>
    </source>
</reference>
<feature type="region of interest" description="Disordered" evidence="1">
    <location>
        <begin position="22"/>
        <end position="72"/>
    </location>
</feature>
<proteinExistence type="predicted"/>
<dbReference type="AlphaFoldDB" id="A0A940PL10"/>
<dbReference type="EMBL" id="JAFIDA010000001">
    <property type="protein sequence ID" value="MBP1325090.1"/>
    <property type="molecule type" value="Genomic_DNA"/>
</dbReference>
<evidence type="ECO:0000313" key="2">
    <source>
        <dbReference type="EMBL" id="MBP1325090.1"/>
    </source>
</evidence>
<evidence type="ECO:0000256" key="1">
    <source>
        <dbReference type="SAM" id="MobiDB-lite"/>
    </source>
</evidence>
<organism evidence="2 3">
    <name type="scientific">Leucobacter exalbidus</name>
    <dbReference type="NCBI Taxonomy" id="662960"/>
    <lineage>
        <taxon>Bacteria</taxon>
        <taxon>Bacillati</taxon>
        <taxon>Actinomycetota</taxon>
        <taxon>Actinomycetes</taxon>
        <taxon>Micrococcales</taxon>
        <taxon>Microbacteriaceae</taxon>
        <taxon>Leucobacter</taxon>
    </lineage>
</organism>
<protein>
    <submittedName>
        <fullName evidence="2">Uncharacterized protein</fullName>
    </submittedName>
</protein>
<comment type="caution">
    <text evidence="2">The sequence shown here is derived from an EMBL/GenBank/DDBJ whole genome shotgun (WGS) entry which is preliminary data.</text>
</comment>
<sequence>MTWLKPGRLNGKALMPWQSQLRLQPRAGTSYRNKPGSGQGKAAREADTTRHNSMDSSLLEYCRAPPHRVSPA</sequence>
<dbReference type="Proteomes" id="UP000675163">
    <property type="component" value="Unassembled WGS sequence"/>
</dbReference>
<keyword evidence="3" id="KW-1185">Reference proteome</keyword>
<feature type="compositionally biased region" description="Basic and acidic residues" evidence="1">
    <location>
        <begin position="42"/>
        <end position="53"/>
    </location>
</feature>
<gene>
    <name evidence="2" type="ORF">JOF28_000322</name>
</gene>